<feature type="transmembrane region" description="Helical" evidence="2">
    <location>
        <begin position="716"/>
        <end position="738"/>
    </location>
</feature>
<evidence type="ECO:0000256" key="1">
    <source>
        <dbReference type="SAM" id="MobiDB-lite"/>
    </source>
</evidence>
<keyword evidence="2" id="KW-0812">Transmembrane</keyword>
<keyword evidence="4" id="KW-1185">Reference proteome</keyword>
<accession>A0A5C5UC88</accession>
<organism evidence="3 4">
    <name type="scientific">Corynebacterium canis</name>
    <dbReference type="NCBI Taxonomy" id="679663"/>
    <lineage>
        <taxon>Bacteria</taxon>
        <taxon>Bacillati</taxon>
        <taxon>Actinomycetota</taxon>
        <taxon>Actinomycetes</taxon>
        <taxon>Mycobacteriales</taxon>
        <taxon>Corynebacteriaceae</taxon>
        <taxon>Corynebacterium</taxon>
    </lineage>
</organism>
<gene>
    <name evidence="3" type="ORF">FRX94_09695</name>
</gene>
<keyword evidence="2" id="KW-1133">Transmembrane helix</keyword>
<evidence type="ECO:0000313" key="4">
    <source>
        <dbReference type="Proteomes" id="UP000320791"/>
    </source>
</evidence>
<name>A0A5C5UC88_9CORY</name>
<dbReference type="EMBL" id="VOHM01000022">
    <property type="protein sequence ID" value="TWT23931.1"/>
    <property type="molecule type" value="Genomic_DNA"/>
</dbReference>
<evidence type="ECO:0008006" key="5">
    <source>
        <dbReference type="Google" id="ProtNLM"/>
    </source>
</evidence>
<evidence type="ECO:0000256" key="2">
    <source>
        <dbReference type="SAM" id="Phobius"/>
    </source>
</evidence>
<reference evidence="3 4" key="1">
    <citation type="submission" date="2019-08" db="EMBL/GenBank/DDBJ databases">
        <authorList>
            <person name="Lei W."/>
        </authorList>
    </citation>
    <scope>NUCLEOTIDE SEQUENCE [LARGE SCALE GENOMIC DNA]</scope>
    <source>
        <strain evidence="3 4">CCUG 58627</strain>
    </source>
</reference>
<protein>
    <recommendedName>
        <fullName evidence="5">Secreted protein</fullName>
    </recommendedName>
</protein>
<feature type="region of interest" description="Disordered" evidence="1">
    <location>
        <begin position="359"/>
        <end position="395"/>
    </location>
</feature>
<feature type="compositionally biased region" description="Pro residues" evidence="1">
    <location>
        <begin position="373"/>
        <end position="390"/>
    </location>
</feature>
<dbReference type="OrthoDB" id="3797035at2"/>
<comment type="caution">
    <text evidence="3">The sequence shown here is derived from an EMBL/GenBank/DDBJ whole genome shotgun (WGS) entry which is preliminary data.</text>
</comment>
<evidence type="ECO:0000313" key="3">
    <source>
        <dbReference type="EMBL" id="TWT23931.1"/>
    </source>
</evidence>
<proteinExistence type="predicted"/>
<keyword evidence="2" id="KW-0472">Membrane</keyword>
<dbReference type="AlphaFoldDB" id="A0A5C5UC88"/>
<dbReference type="RefSeq" id="WP_146325028.1">
    <property type="nucleotide sequence ID" value="NZ_BAABLR010000069.1"/>
</dbReference>
<sequence>MATQWTQPKVRSIDAAANVRIDVIEATVIGEDVRIHAAIHNGSSERADDLSVRIQRATPIHTVAEARKVLSEPESNYTVRAGDFRDVSWSLAPGETKDTTWSVSLAELQITEAGTYPLLLNLNGHIGSNMVSYLHSSRVLLRVPPEEEMAQQATGLTLLWPISANTKLVAGETGEAPGAPPLVLSDESLAGELIDGGRLDQLIDDAISATNDPNNTGLRESMCLALDPELIEVVDRMSNGYSVGATRPSPVAQKKRLRDSWSSGDDSDLVPGTAQLVAGEWMAKVRTLAASGCTVALPWSDTDLDAVSRTGNEWLLREALARGPETLDRILGVKVERNIVIPGSGYISHPGSLLYAATSNPSEAWEKQQPEQPQQPVPEPSLTDPQPPHPIESLPPSESLVHVLVADNALPANTPGVAAVPYQSDLAATLSEVGDMPLTLGISAEEQRYNHRADGEHARTGVAAASIRLALEQGEPVLAVPPSTLASPTAGAALLDAAASALRDGAARPQSLRKYIEEVQPGEGGGLPYSDPGAPTDTEVLRATQQANYIDDLTGLMVNDPLIAMSRYDFTTPLRRDILRALRAGSRRDASNYLAAAAQADETLNGNRDMLQQLRASVSLLPPGNVYTRTSESSPLLIVARNGLPLPVVATIQYTGDGVIYVPESLRIPAKGSITTHMTADLGSARDRADLTVWLASADSAAISNPVEISVQTRSGFTSVSGLVAAVGLGVALAARIIRSNRRKRRRTS</sequence>
<dbReference type="Proteomes" id="UP000320791">
    <property type="component" value="Unassembled WGS sequence"/>
</dbReference>
<dbReference type="InterPro" id="IPR046112">
    <property type="entry name" value="DUF6049"/>
</dbReference>
<dbReference type="Pfam" id="PF19516">
    <property type="entry name" value="DUF6049"/>
    <property type="match status" value="1"/>
</dbReference>